<name>X1BDK5_9ZZZZ</name>
<sequence length="60" mass="7301">MKWLLTQLPHFCRLDNLAKVHDSDIISQILHHRKIMRDKKIGQTKFLFELLQEVYNLRLN</sequence>
<gene>
    <name evidence="1" type="ORF">S01H4_46807</name>
</gene>
<reference evidence="1" key="1">
    <citation type="journal article" date="2014" name="Front. Microbiol.">
        <title>High frequency of phylogenetically diverse reductive dehalogenase-homologous genes in deep subseafloor sedimentary metagenomes.</title>
        <authorList>
            <person name="Kawai M."/>
            <person name="Futagami T."/>
            <person name="Toyoda A."/>
            <person name="Takaki Y."/>
            <person name="Nishi S."/>
            <person name="Hori S."/>
            <person name="Arai W."/>
            <person name="Tsubouchi T."/>
            <person name="Morono Y."/>
            <person name="Uchiyama I."/>
            <person name="Ito T."/>
            <person name="Fujiyama A."/>
            <person name="Inagaki F."/>
            <person name="Takami H."/>
        </authorList>
    </citation>
    <scope>NUCLEOTIDE SEQUENCE</scope>
    <source>
        <strain evidence="1">Expedition CK06-06</strain>
    </source>
</reference>
<dbReference type="AlphaFoldDB" id="X1BDK5"/>
<proteinExistence type="predicted"/>
<protein>
    <submittedName>
        <fullName evidence="1">Uncharacterized protein</fullName>
    </submittedName>
</protein>
<accession>X1BDK5</accession>
<organism evidence="1">
    <name type="scientific">marine sediment metagenome</name>
    <dbReference type="NCBI Taxonomy" id="412755"/>
    <lineage>
        <taxon>unclassified sequences</taxon>
        <taxon>metagenomes</taxon>
        <taxon>ecological metagenomes</taxon>
    </lineage>
</organism>
<comment type="caution">
    <text evidence="1">The sequence shown here is derived from an EMBL/GenBank/DDBJ whole genome shotgun (WGS) entry which is preliminary data.</text>
</comment>
<evidence type="ECO:0000313" key="1">
    <source>
        <dbReference type="EMBL" id="GAG93994.1"/>
    </source>
</evidence>
<dbReference type="EMBL" id="BART01026196">
    <property type="protein sequence ID" value="GAG93994.1"/>
    <property type="molecule type" value="Genomic_DNA"/>
</dbReference>
<dbReference type="AntiFam" id="ANF00095">
    <property type="entry name" value="Shadow ORF (opposite ABC transporters)"/>
</dbReference>